<dbReference type="SUPFAM" id="SSF49329">
    <property type="entry name" value="Cu,Zn superoxide dismutase-like"/>
    <property type="match status" value="2"/>
</dbReference>
<dbReference type="EMBL" id="FOOH01000032">
    <property type="protein sequence ID" value="SFG16447.1"/>
    <property type="molecule type" value="Genomic_DNA"/>
</dbReference>
<dbReference type="Pfam" id="PF07452">
    <property type="entry name" value="CHRD"/>
    <property type="match status" value="1"/>
</dbReference>
<dbReference type="GO" id="GO:0006801">
    <property type="term" value="P:superoxide metabolic process"/>
    <property type="evidence" value="ECO:0007669"/>
    <property type="project" value="InterPro"/>
</dbReference>
<evidence type="ECO:0000256" key="1">
    <source>
        <dbReference type="ARBA" id="ARBA00010457"/>
    </source>
</evidence>
<proteinExistence type="inferred from homology"/>
<protein>
    <submittedName>
        <fullName evidence="3">CHRD domain-containing protein</fullName>
    </submittedName>
</protein>
<dbReference type="PROSITE" id="PS51257">
    <property type="entry name" value="PROKAR_LIPOPROTEIN"/>
    <property type="match status" value="1"/>
</dbReference>
<accession>A0A1I2PR04</accession>
<evidence type="ECO:0000259" key="2">
    <source>
        <dbReference type="Pfam" id="PF07452"/>
    </source>
</evidence>
<feature type="domain" description="CHRD" evidence="2">
    <location>
        <begin position="42"/>
        <end position="133"/>
    </location>
</feature>
<keyword evidence="4" id="KW-1185">Reference proteome</keyword>
<dbReference type="InterPro" id="IPR010895">
    <property type="entry name" value="CHRD"/>
</dbReference>
<dbReference type="Proteomes" id="UP000199116">
    <property type="component" value="Unassembled WGS sequence"/>
</dbReference>
<sequence>MKKLAFALMMVAGFTSCDSDDDGVDTPDFEGETKEYTLNEMSDSGVSGTVTFIENEDGSATVEFDLEGTPDDGMHPAHIHMGTAAETGDIAVTFTPIDGATGMSTTEVSALDNGTDITYEELVTYDGYINVHLSEEELDTIVAQTDIGENELTGESVSYDLEERDIPGVSGVAIFEERENGETLVTLDLEGTEEGGEHPAHIHMGSIDDAPGAIAITFTPVNGATGTSMTNVSMTDGSDEVEAVAITYEELLTYDGYINVHKSAEELDVLAAQGNMGANASSEE</sequence>
<evidence type="ECO:0000313" key="4">
    <source>
        <dbReference type="Proteomes" id="UP000199116"/>
    </source>
</evidence>
<dbReference type="RefSeq" id="WP_075327097.1">
    <property type="nucleotide sequence ID" value="NZ_FOOH01000032.1"/>
</dbReference>
<reference evidence="4" key="1">
    <citation type="submission" date="2016-10" db="EMBL/GenBank/DDBJ databases">
        <authorList>
            <person name="Varghese N."/>
            <person name="Submissions S."/>
        </authorList>
    </citation>
    <scope>NUCLEOTIDE SEQUENCE [LARGE SCALE GENOMIC DNA]</scope>
    <source>
        <strain evidence="4">DSM 23515</strain>
    </source>
</reference>
<comment type="similarity">
    <text evidence="1">Belongs to the Cu-Zn superoxide dismutase family.</text>
</comment>
<dbReference type="InterPro" id="IPR036423">
    <property type="entry name" value="SOD-like_Cu/Zn_dom_sf"/>
</dbReference>
<gene>
    <name evidence="3" type="ORF">SAMN04488033_13243</name>
</gene>
<organism evidence="3 4">
    <name type="scientific">Salegentibacter agarivorans</name>
    <dbReference type="NCBI Taxonomy" id="345907"/>
    <lineage>
        <taxon>Bacteria</taxon>
        <taxon>Pseudomonadati</taxon>
        <taxon>Bacteroidota</taxon>
        <taxon>Flavobacteriia</taxon>
        <taxon>Flavobacteriales</taxon>
        <taxon>Flavobacteriaceae</taxon>
        <taxon>Salegentibacter</taxon>
    </lineage>
</organism>
<evidence type="ECO:0000313" key="3">
    <source>
        <dbReference type="EMBL" id="SFG16447.1"/>
    </source>
</evidence>
<dbReference type="GO" id="GO:0046872">
    <property type="term" value="F:metal ion binding"/>
    <property type="evidence" value="ECO:0007669"/>
    <property type="project" value="InterPro"/>
</dbReference>
<dbReference type="Gene3D" id="2.60.40.200">
    <property type="entry name" value="Superoxide dismutase, copper/zinc binding domain"/>
    <property type="match status" value="2"/>
</dbReference>
<dbReference type="AlphaFoldDB" id="A0A1I2PR04"/>
<name>A0A1I2PR04_9FLAO</name>